<reference evidence="1" key="1">
    <citation type="submission" date="2021-02" db="EMBL/GenBank/DDBJ databases">
        <authorList>
            <person name="Nowell W R."/>
        </authorList>
    </citation>
    <scope>NUCLEOTIDE SEQUENCE</scope>
</reference>
<evidence type="ECO:0008006" key="3">
    <source>
        <dbReference type="Google" id="ProtNLM"/>
    </source>
</evidence>
<dbReference type="EMBL" id="CAJNOR010011236">
    <property type="protein sequence ID" value="CAF1659912.1"/>
    <property type="molecule type" value="Genomic_DNA"/>
</dbReference>
<sequence>MNDSSFNIVNLCDEILLTIYNKLDNMDVLYSLIGVNGKLDRLARDITFTQCVDLSRIFSNEKNNLRKNSIIDRFCFDVLPQIHDHIQSLTLDALLIDRILHLASYPKLHQLTLLNVQFEMASRIFDDKSSFITLFENQISHLTVMFSDKSGGERIKELFTNIFDNILILCPKLIYLNFHSQDVC</sequence>
<keyword evidence="2" id="KW-1185">Reference proteome</keyword>
<evidence type="ECO:0000313" key="1">
    <source>
        <dbReference type="EMBL" id="CAF1659912.1"/>
    </source>
</evidence>
<dbReference type="AlphaFoldDB" id="A0A816FDB2"/>
<proteinExistence type="predicted"/>
<feature type="non-terminal residue" evidence="1">
    <location>
        <position position="1"/>
    </location>
</feature>
<organism evidence="1 2">
    <name type="scientific">Adineta ricciae</name>
    <name type="common">Rotifer</name>
    <dbReference type="NCBI Taxonomy" id="249248"/>
    <lineage>
        <taxon>Eukaryota</taxon>
        <taxon>Metazoa</taxon>
        <taxon>Spiralia</taxon>
        <taxon>Gnathifera</taxon>
        <taxon>Rotifera</taxon>
        <taxon>Eurotatoria</taxon>
        <taxon>Bdelloidea</taxon>
        <taxon>Adinetida</taxon>
        <taxon>Adinetidae</taxon>
        <taxon>Adineta</taxon>
    </lineage>
</organism>
<evidence type="ECO:0000313" key="2">
    <source>
        <dbReference type="Proteomes" id="UP000663828"/>
    </source>
</evidence>
<dbReference type="Proteomes" id="UP000663828">
    <property type="component" value="Unassembled WGS sequence"/>
</dbReference>
<comment type="caution">
    <text evidence="1">The sequence shown here is derived from an EMBL/GenBank/DDBJ whole genome shotgun (WGS) entry which is preliminary data.</text>
</comment>
<protein>
    <recommendedName>
        <fullName evidence="3">F-box domain-containing protein</fullName>
    </recommendedName>
</protein>
<accession>A0A816FDB2</accession>
<name>A0A816FDB2_ADIRI</name>
<gene>
    <name evidence="1" type="ORF">XAT740_LOCUS56650</name>
</gene>